<dbReference type="RefSeq" id="WP_024752663.1">
    <property type="nucleotide sequence ID" value="NZ_CDNC01000050.1"/>
</dbReference>
<dbReference type="AlphaFoldDB" id="A0A0B7H1Z5"/>
<organism evidence="2 3">
    <name type="scientific">Treponema phagedenis</name>
    <dbReference type="NCBI Taxonomy" id="162"/>
    <lineage>
        <taxon>Bacteria</taxon>
        <taxon>Pseudomonadati</taxon>
        <taxon>Spirochaetota</taxon>
        <taxon>Spirochaetia</taxon>
        <taxon>Spirochaetales</taxon>
        <taxon>Treponemataceae</taxon>
        <taxon>Treponema</taxon>
    </lineage>
</organism>
<dbReference type="Pfam" id="PF07859">
    <property type="entry name" value="Abhydrolase_3"/>
    <property type="match status" value="1"/>
</dbReference>
<keyword evidence="3" id="KW-1185">Reference proteome</keyword>
<accession>A0A0B7H1Z5</accession>
<proteinExistence type="predicted"/>
<protein>
    <recommendedName>
        <fullName evidence="1">Alpha/beta hydrolase fold-3 domain-containing protein</fullName>
    </recommendedName>
</protein>
<name>A0A0B7H1Z5_TREPH</name>
<reference evidence="3" key="1">
    <citation type="submission" date="2015-01" db="EMBL/GenBank/DDBJ databases">
        <authorList>
            <person name="Manzoor Shahid"/>
            <person name="Zubair Saima"/>
        </authorList>
    </citation>
    <scope>NUCLEOTIDE SEQUENCE [LARGE SCALE GENOMIC DNA]</scope>
    <source>
        <strain evidence="3">V1</strain>
    </source>
</reference>
<sequence length="304" mass="34561">MTSIRYKIILQLMRLLGMKNMCMLPREEFLKNIKSINQKRKFFMPRKKGYVIGDRLIMEHYHCLTIQRNAQPSKRALLFLYGGGMLISPDKNDVNSALKMSVLADCDVWFPYYPLCIDHGIDVLHEMILQCYREMTTVYQPEQISVLGFSSGGALAIGLALHNNALGKIIAMPRQIIAVSPGSVPATEEEKKRMNELNSVDMLVDVKFIEHVEYFMRHGKTMPEYMISGHRGDFAGLPPLHFYYGACEILSALAPSFEKVCQENNVSYTMHIAPGMCHCYAAIGYFPEGKAAFNEIAERLKFPE</sequence>
<gene>
    <name evidence="2" type="ORF">TPHV1_80008</name>
</gene>
<dbReference type="InterPro" id="IPR013094">
    <property type="entry name" value="AB_hydrolase_3"/>
</dbReference>
<dbReference type="GeneID" id="57754597"/>
<dbReference type="Gene3D" id="3.40.50.1820">
    <property type="entry name" value="alpha/beta hydrolase"/>
    <property type="match status" value="1"/>
</dbReference>
<dbReference type="GO" id="GO:0016787">
    <property type="term" value="F:hydrolase activity"/>
    <property type="evidence" value="ECO:0007669"/>
    <property type="project" value="InterPro"/>
</dbReference>
<dbReference type="EMBL" id="CDNC01000050">
    <property type="protein sequence ID" value="CEM63255.1"/>
    <property type="molecule type" value="Genomic_DNA"/>
</dbReference>
<feature type="domain" description="Alpha/beta hydrolase fold-3" evidence="1">
    <location>
        <begin position="77"/>
        <end position="281"/>
    </location>
</feature>
<dbReference type="SUPFAM" id="SSF53474">
    <property type="entry name" value="alpha/beta-Hydrolases"/>
    <property type="match status" value="1"/>
</dbReference>
<evidence type="ECO:0000313" key="2">
    <source>
        <dbReference type="EMBL" id="CEM63255.1"/>
    </source>
</evidence>
<evidence type="ECO:0000259" key="1">
    <source>
        <dbReference type="Pfam" id="PF07859"/>
    </source>
</evidence>
<dbReference type="InterPro" id="IPR029058">
    <property type="entry name" value="AB_hydrolase_fold"/>
</dbReference>
<evidence type="ECO:0000313" key="3">
    <source>
        <dbReference type="Proteomes" id="UP000042527"/>
    </source>
</evidence>
<dbReference type="Proteomes" id="UP000042527">
    <property type="component" value="Unassembled WGS sequence"/>
</dbReference>